<organism evidence="3 4">
    <name type="scientific">Sus scrofa</name>
    <name type="common">Pig</name>
    <dbReference type="NCBI Taxonomy" id="9823"/>
    <lineage>
        <taxon>Eukaryota</taxon>
        <taxon>Metazoa</taxon>
        <taxon>Chordata</taxon>
        <taxon>Craniata</taxon>
        <taxon>Vertebrata</taxon>
        <taxon>Euteleostomi</taxon>
        <taxon>Mammalia</taxon>
        <taxon>Eutheria</taxon>
        <taxon>Laurasiatheria</taxon>
        <taxon>Artiodactyla</taxon>
        <taxon>Suina</taxon>
        <taxon>Suidae</taxon>
        <taxon>Sus</taxon>
    </lineage>
</organism>
<dbReference type="Proteomes" id="UP000694725">
    <property type="component" value="Unplaced"/>
</dbReference>
<evidence type="ECO:0000313" key="3">
    <source>
        <dbReference type="Ensembl" id="ENSSSCP00025018445.1"/>
    </source>
</evidence>
<dbReference type="Ensembl" id="ENSSSCT00065005051.1">
    <property type="protein sequence ID" value="ENSSSCP00065002184.1"/>
    <property type="gene ID" value="ENSSSCG00065003709.1"/>
</dbReference>
<dbReference type="AlphaFoldDB" id="A0A8D0RKL0"/>
<evidence type="ECO:0000259" key="1">
    <source>
        <dbReference type="Pfam" id="PF02994"/>
    </source>
</evidence>
<name>A0A8D0RKL0_PIG</name>
<dbReference type="Pfam" id="PF17490">
    <property type="entry name" value="Tnp_22_dsRBD"/>
    <property type="match status" value="1"/>
</dbReference>
<dbReference type="Proteomes" id="UP000694571">
    <property type="component" value="Unplaced"/>
</dbReference>
<dbReference type="InterPro" id="IPR042566">
    <property type="entry name" value="L1_C"/>
</dbReference>
<dbReference type="Ensembl" id="ENSSSCT00050030595.1">
    <property type="protein sequence ID" value="ENSSSCP00050012755.1"/>
    <property type="gene ID" value="ENSSSCG00050022673.1"/>
</dbReference>
<feature type="domain" description="L1 transposable element dsRBD-like" evidence="2">
    <location>
        <begin position="39"/>
        <end position="103"/>
    </location>
</feature>
<dbReference type="Pfam" id="PF02994">
    <property type="entry name" value="Transposase_22"/>
    <property type="match status" value="1"/>
</dbReference>
<dbReference type="PANTHER" id="PTHR11505">
    <property type="entry name" value="L1 TRANSPOSABLE ELEMENT-RELATED"/>
    <property type="match status" value="1"/>
</dbReference>
<feature type="domain" description="L1 transposable element RRM" evidence="1">
    <location>
        <begin position="11"/>
        <end position="36"/>
    </location>
</feature>
<sequence>MAQWQGGCRDKEKILKVAREKKQITYKGTPIRLSADFSAETLQARREWHDIHNVMKGKKLQPRLLYPARLSFRFEGEIKTFTDKQKLREFSNTKPVLQQILKELLQAEKKRQQQETKIPQMTRLTSKDIYTVKI</sequence>
<dbReference type="InterPro" id="IPR004244">
    <property type="entry name" value="Transposase_22"/>
</dbReference>
<dbReference type="SMR" id="A0A8D0RKL0"/>
<dbReference type="Gene3D" id="3.30.70.1820">
    <property type="entry name" value="L1 transposable element, RRM domain"/>
    <property type="match status" value="1"/>
</dbReference>
<proteinExistence type="predicted"/>
<evidence type="ECO:0000313" key="4">
    <source>
        <dbReference type="Proteomes" id="UP000694727"/>
    </source>
</evidence>
<dbReference type="InterPro" id="IPR035300">
    <property type="entry name" value="L1_dsRBD"/>
</dbReference>
<dbReference type="Ensembl" id="ENSSSCT00025043379.1">
    <property type="protein sequence ID" value="ENSSSCP00025018445.1"/>
    <property type="gene ID" value="ENSSSCG00025031929.1"/>
</dbReference>
<reference evidence="3" key="1">
    <citation type="submission" date="2025-05" db="UniProtKB">
        <authorList>
            <consortium name="Ensembl"/>
        </authorList>
    </citation>
    <scope>IDENTIFICATION</scope>
</reference>
<dbReference type="Gene3D" id="3.30.250.20">
    <property type="entry name" value="L1 transposable element, C-terminal domain"/>
    <property type="match status" value="1"/>
</dbReference>
<accession>A0A8D0RKL0</accession>
<dbReference type="InterPro" id="IPR043636">
    <property type="entry name" value="L1_RRM_dom"/>
</dbReference>
<evidence type="ECO:0000259" key="2">
    <source>
        <dbReference type="Pfam" id="PF17490"/>
    </source>
</evidence>
<evidence type="ECO:0008006" key="5">
    <source>
        <dbReference type="Google" id="ProtNLM"/>
    </source>
</evidence>
<dbReference type="Proteomes" id="UP000694727">
    <property type="component" value="Unplaced"/>
</dbReference>
<dbReference type="Proteomes" id="UP000694724">
    <property type="component" value="Unplaced"/>
</dbReference>
<protein>
    <recommendedName>
        <fullName evidence="5">L1 transposable element RRM domain-containing protein</fullName>
    </recommendedName>
</protein>
<dbReference type="Ensembl" id="ENSSSCT00055018663.1">
    <property type="protein sequence ID" value="ENSSSCP00055014703.1"/>
    <property type="gene ID" value="ENSSSCG00055009570.1"/>
</dbReference>